<dbReference type="Proteomes" id="UP000663505">
    <property type="component" value="Chromosome"/>
</dbReference>
<feature type="transmembrane region" description="Helical" evidence="6">
    <location>
        <begin position="288"/>
        <end position="313"/>
    </location>
</feature>
<keyword evidence="8" id="KW-1185">Reference proteome</keyword>
<evidence type="ECO:0000256" key="6">
    <source>
        <dbReference type="SAM" id="Phobius"/>
    </source>
</evidence>
<feature type="transmembrane region" description="Helical" evidence="6">
    <location>
        <begin position="377"/>
        <end position="396"/>
    </location>
</feature>
<feature type="transmembrane region" description="Helical" evidence="6">
    <location>
        <begin position="202"/>
        <end position="223"/>
    </location>
</feature>
<keyword evidence="5 6" id="KW-0472">Membrane</keyword>
<dbReference type="EMBL" id="CP071182">
    <property type="protein sequence ID" value="QSO45453.1"/>
    <property type="molecule type" value="Genomic_DNA"/>
</dbReference>
<dbReference type="AlphaFoldDB" id="A0A9X7Z5R9"/>
<evidence type="ECO:0000313" key="8">
    <source>
        <dbReference type="Proteomes" id="UP000663505"/>
    </source>
</evidence>
<dbReference type="Pfam" id="PF01943">
    <property type="entry name" value="Polysacc_synt"/>
    <property type="match status" value="1"/>
</dbReference>
<feature type="transmembrane region" description="Helical" evidence="6">
    <location>
        <begin position="117"/>
        <end position="139"/>
    </location>
</feature>
<evidence type="ECO:0000256" key="4">
    <source>
        <dbReference type="ARBA" id="ARBA00022989"/>
    </source>
</evidence>
<feature type="transmembrane region" description="Helical" evidence="6">
    <location>
        <begin position="171"/>
        <end position="190"/>
    </location>
</feature>
<proteinExistence type="predicted"/>
<accession>A0A9X7Z5R9</accession>
<evidence type="ECO:0000256" key="5">
    <source>
        <dbReference type="ARBA" id="ARBA00023136"/>
    </source>
</evidence>
<dbReference type="KEGG" id="afx:JZ786_12785"/>
<name>A0A9X7Z5R9_9BACL</name>
<evidence type="ECO:0000256" key="1">
    <source>
        <dbReference type="ARBA" id="ARBA00004651"/>
    </source>
</evidence>
<dbReference type="InterPro" id="IPR002797">
    <property type="entry name" value="Polysacc_synth"/>
</dbReference>
<feature type="transmembrane region" description="Helical" evidence="6">
    <location>
        <begin position="44"/>
        <end position="63"/>
    </location>
</feature>
<evidence type="ECO:0000313" key="7">
    <source>
        <dbReference type="EMBL" id="QSO45453.1"/>
    </source>
</evidence>
<keyword evidence="2" id="KW-1003">Cell membrane</keyword>
<gene>
    <name evidence="7" type="ORF">JZ786_12785</name>
</gene>
<evidence type="ECO:0000256" key="2">
    <source>
        <dbReference type="ARBA" id="ARBA00022475"/>
    </source>
</evidence>
<feature type="transmembrane region" description="Helical" evidence="6">
    <location>
        <begin position="243"/>
        <end position="267"/>
    </location>
</feature>
<dbReference type="PANTHER" id="PTHR30250">
    <property type="entry name" value="PST FAMILY PREDICTED COLANIC ACID TRANSPORTER"/>
    <property type="match status" value="1"/>
</dbReference>
<feature type="transmembrane region" description="Helical" evidence="6">
    <location>
        <begin position="325"/>
        <end position="344"/>
    </location>
</feature>
<reference evidence="7 8" key="1">
    <citation type="submission" date="2021-02" db="EMBL/GenBank/DDBJ databases">
        <title>Alicyclobacillus curvatus sp. nov. and Alicyclobacillus mengziensis sp. nov., two acidophilic bacteria isolated from acid mine drainage.</title>
        <authorList>
            <person name="Huang Y."/>
        </authorList>
    </citation>
    <scope>NUCLEOTIDE SEQUENCE [LARGE SCALE GENOMIC DNA]</scope>
    <source>
        <strain evidence="7 8">S30H14</strain>
    </source>
</reference>
<feature type="transmembrane region" description="Helical" evidence="6">
    <location>
        <begin position="75"/>
        <end position="97"/>
    </location>
</feature>
<keyword evidence="3 6" id="KW-0812">Transmembrane</keyword>
<comment type="subcellular location">
    <subcellularLocation>
        <location evidence="1">Cell membrane</location>
        <topology evidence="1">Multi-pass membrane protein</topology>
    </subcellularLocation>
</comment>
<dbReference type="InterPro" id="IPR050833">
    <property type="entry name" value="Poly_Biosynth_Transport"/>
</dbReference>
<evidence type="ECO:0000256" key="3">
    <source>
        <dbReference type="ARBA" id="ARBA00022692"/>
    </source>
</evidence>
<dbReference type="PANTHER" id="PTHR30250:SF11">
    <property type="entry name" value="O-ANTIGEN TRANSPORTER-RELATED"/>
    <property type="match status" value="1"/>
</dbReference>
<sequence length="435" mass="47717">MKRLFLSSFAANVFVRFLNLWTGILGARFLGPFGRGELAAANRWSNLFVLLFTIGLPGAVIFYGKQSRERQGEYISAYLIVGTIVGIVGFVVGELVVPHLFYHQPPQLIRLAQISMISVPFGIVADGLVGTMLTLNMFGKVIGIRLLGETGTFLVIITLICFGRYTVGYFIIVNLLWSVVVFAFTVYLVLRSVKLDFSWLWLNVRVLLLKGVHIYSAALVTMFGANIDQLVMSLFLTPYTLGLYAVGASIGGILPGILGATLGNYLWPKLMDLSTHERKLKIEKIHGVLMYGSLGVSIITGSVLPFLLPLVYGSKFGAATAMTEIMLLSTPVSIGYLVITYLLSTENRFSIITIAEALGLASGLMVTLPLIHFWEGVGAAVGVLVANLVKWVYLLVYSRRLDLSFAALMSPYLGSFVSLFRVLTEKITSRRTVTN</sequence>
<feature type="transmembrane region" description="Helical" evidence="6">
    <location>
        <begin position="146"/>
        <end position="165"/>
    </location>
</feature>
<dbReference type="RefSeq" id="WP_206654821.1">
    <property type="nucleotide sequence ID" value="NZ_CP071182.1"/>
</dbReference>
<organism evidence="7 8">
    <name type="scientific">Alicyclobacillus mengziensis</name>
    <dbReference type="NCBI Taxonomy" id="2931921"/>
    <lineage>
        <taxon>Bacteria</taxon>
        <taxon>Bacillati</taxon>
        <taxon>Bacillota</taxon>
        <taxon>Bacilli</taxon>
        <taxon>Bacillales</taxon>
        <taxon>Alicyclobacillaceae</taxon>
        <taxon>Alicyclobacillus</taxon>
    </lineage>
</organism>
<keyword evidence="4 6" id="KW-1133">Transmembrane helix</keyword>
<dbReference type="GO" id="GO:0005886">
    <property type="term" value="C:plasma membrane"/>
    <property type="evidence" value="ECO:0007669"/>
    <property type="project" value="UniProtKB-SubCell"/>
</dbReference>
<protein>
    <submittedName>
        <fullName evidence="7">Oligosaccharide flippase family protein</fullName>
    </submittedName>
</protein>
<feature type="transmembrane region" description="Helical" evidence="6">
    <location>
        <begin position="351"/>
        <end position="371"/>
    </location>
</feature>